<sequence>MYMCVELYKSIYFKNKSLLHHVKSFNRTFLNHKYNSNANIEGSLKRYFSIETIKVPRLGDSITEGTINEWKKKVGDYVKADETITIIDTDKVSVDINSKVSGGLSKIFADVGDVVLVDAPLCEIDTSVEPPEDICKTKEEVGESKNNENNYTFNQLNRDIKDEAHIKDEVSKNEKDIFVKDPICFGNDYESINERTERRVRMLPIRKRIAERLKESQNTCALLTTFNECDMSKAMLLRSELNDIFQKKYSCKLGFVSLFMYASTLALKKMPNVNAYIENDEIVYKNYIDISVAVATPNGLTVPVIRNCQNKNLPQLELALSDLATKARSNKLSIDDFSGGTFTISNGGVFGSMLSTPIINMPQSAILGMHTIKNRPVVVNNEIVIRPIMYLALTYDHRLLDGREAVQFLCAIRDYIENPNLMLIDC</sequence>
<dbReference type="SUPFAM" id="SSF52777">
    <property type="entry name" value="CoA-dependent acyltransferases"/>
    <property type="match status" value="1"/>
</dbReference>
<dbReference type="CDD" id="cd06849">
    <property type="entry name" value="lipoyl_domain"/>
    <property type="match status" value="1"/>
</dbReference>
<dbReference type="PROSITE" id="PS50968">
    <property type="entry name" value="BIOTINYL_LIPOYL"/>
    <property type="match status" value="1"/>
</dbReference>
<evidence type="ECO:0000256" key="8">
    <source>
        <dbReference type="ARBA" id="ARBA00023315"/>
    </source>
</evidence>
<dbReference type="InterPro" id="IPR023213">
    <property type="entry name" value="CAT-like_dom_sf"/>
</dbReference>
<dbReference type="GO" id="GO:0004149">
    <property type="term" value="F:dihydrolipoyllysine-residue succinyltransferase activity"/>
    <property type="evidence" value="ECO:0007669"/>
    <property type="project" value="UniProtKB-EC"/>
</dbReference>
<evidence type="ECO:0000256" key="2">
    <source>
        <dbReference type="ARBA" id="ARBA00005145"/>
    </source>
</evidence>
<accession>W4IXB3</accession>
<evidence type="ECO:0000256" key="4">
    <source>
        <dbReference type="ARBA" id="ARBA00012945"/>
    </source>
</evidence>
<evidence type="ECO:0000256" key="1">
    <source>
        <dbReference type="ARBA" id="ARBA00001938"/>
    </source>
</evidence>
<dbReference type="Pfam" id="PF00364">
    <property type="entry name" value="Biotin_lipoyl"/>
    <property type="match status" value="1"/>
</dbReference>
<dbReference type="SUPFAM" id="SSF51230">
    <property type="entry name" value="Single hybrid motif"/>
    <property type="match status" value="1"/>
</dbReference>
<comment type="pathway">
    <text evidence="2">Amino-acid degradation; L-lysine degradation via saccharopine pathway; glutaryl-CoA from L-lysine: step 6/6.</text>
</comment>
<dbReference type="InterPro" id="IPR011053">
    <property type="entry name" value="Single_hybrid_motif"/>
</dbReference>
<evidence type="ECO:0000256" key="6">
    <source>
        <dbReference type="ARBA" id="ARBA00022679"/>
    </source>
</evidence>
<dbReference type="EMBL" id="KI927383">
    <property type="protein sequence ID" value="ETW54668.1"/>
    <property type="molecule type" value="Genomic_DNA"/>
</dbReference>
<evidence type="ECO:0000256" key="3">
    <source>
        <dbReference type="ARBA" id="ARBA00007317"/>
    </source>
</evidence>
<evidence type="ECO:0000259" key="10">
    <source>
        <dbReference type="PROSITE" id="PS50968"/>
    </source>
</evidence>
<gene>
    <name evidence="11" type="ORF">PFUGPA_03272</name>
</gene>
<dbReference type="OrthoDB" id="5391403at2759"/>
<dbReference type="Gene3D" id="2.40.50.100">
    <property type="match status" value="1"/>
</dbReference>
<keyword evidence="7" id="KW-0450">Lipoyl</keyword>
<name>W4IXB3_PLAFP</name>
<dbReference type="UniPathway" id="UPA00868">
    <property type="reaction ID" value="UER00840"/>
</dbReference>
<organism evidence="11 12">
    <name type="scientific">Plasmodium falciparum (isolate Palo Alto / Uganda)</name>
    <dbReference type="NCBI Taxonomy" id="57270"/>
    <lineage>
        <taxon>Eukaryota</taxon>
        <taxon>Sar</taxon>
        <taxon>Alveolata</taxon>
        <taxon>Apicomplexa</taxon>
        <taxon>Aconoidasida</taxon>
        <taxon>Haemosporida</taxon>
        <taxon>Plasmodiidae</taxon>
        <taxon>Plasmodium</taxon>
        <taxon>Plasmodium (Laverania)</taxon>
    </lineage>
</organism>
<dbReference type="FunFam" id="2.40.50.100:FF:000071">
    <property type="entry name" value="Dihydrolipoyllysine-residue succinyltransferase component of 2-oxoglutarate dehydrogenase complex"/>
    <property type="match status" value="1"/>
</dbReference>
<evidence type="ECO:0000256" key="5">
    <source>
        <dbReference type="ARBA" id="ARBA00022532"/>
    </source>
</evidence>
<feature type="domain" description="Lipoyl-binding" evidence="10">
    <location>
        <begin position="50"/>
        <end position="125"/>
    </location>
</feature>
<dbReference type="NCBIfam" id="TIGR01347">
    <property type="entry name" value="sucB"/>
    <property type="match status" value="1"/>
</dbReference>
<dbReference type="PANTHER" id="PTHR43416">
    <property type="entry name" value="DIHYDROLIPOYLLYSINE-RESIDUE SUCCINYLTRANSFERASE COMPONENT OF 2-OXOGLUTARATE DEHYDROGENASE COMPLEX, MITOCHONDRIAL-RELATED"/>
    <property type="match status" value="1"/>
</dbReference>
<keyword evidence="5" id="KW-0816">Tricarboxylic acid cycle</keyword>
<dbReference type="InterPro" id="IPR006255">
    <property type="entry name" value="SucB"/>
</dbReference>
<evidence type="ECO:0000313" key="11">
    <source>
        <dbReference type="EMBL" id="ETW54668.1"/>
    </source>
</evidence>
<protein>
    <recommendedName>
        <fullName evidence="4">dihydrolipoyllysine-residue succinyltransferase</fullName>
        <ecNumber evidence="4">2.3.1.61</ecNumber>
    </recommendedName>
    <alternativeName>
        <fullName evidence="9">2-oxoglutarate dehydrogenase complex component E2</fullName>
    </alternativeName>
</protein>
<dbReference type="InterPro" id="IPR050537">
    <property type="entry name" value="2-oxoacid_dehydrogenase"/>
</dbReference>
<dbReference type="EC" id="2.3.1.61" evidence="4"/>
<reference evidence="11 12" key="1">
    <citation type="submission" date="2013-02" db="EMBL/GenBank/DDBJ databases">
        <title>The Genome Annotation of Plasmodium falciparum Palo Alto/Uganda.</title>
        <authorList>
            <consortium name="The Broad Institute Genome Sequencing Platform"/>
            <consortium name="The Broad Institute Genome Sequencing Center for Infectious Disease"/>
            <person name="Neafsey D."/>
            <person name="Hoffman S."/>
            <person name="Volkman S."/>
            <person name="Rosenthal P."/>
            <person name="Walker B."/>
            <person name="Young S.K."/>
            <person name="Zeng Q."/>
            <person name="Gargeya S."/>
            <person name="Fitzgerald M."/>
            <person name="Haas B."/>
            <person name="Abouelleil A."/>
            <person name="Allen A.W."/>
            <person name="Alvarado L."/>
            <person name="Arachchi H.M."/>
            <person name="Berlin A.M."/>
            <person name="Chapman S.B."/>
            <person name="Gainer-Dewar J."/>
            <person name="Goldberg J."/>
            <person name="Griggs A."/>
            <person name="Gujja S."/>
            <person name="Hansen M."/>
            <person name="Howarth C."/>
            <person name="Imamovic A."/>
            <person name="Ireland A."/>
            <person name="Larimer J."/>
            <person name="McCowan C."/>
            <person name="Murphy C."/>
            <person name="Pearson M."/>
            <person name="Poon T.W."/>
            <person name="Priest M."/>
            <person name="Roberts A."/>
            <person name="Saif S."/>
            <person name="Shea T."/>
            <person name="Sisk P."/>
            <person name="Sykes S."/>
            <person name="Wortman J."/>
            <person name="Nusbaum C."/>
            <person name="Birren B."/>
        </authorList>
    </citation>
    <scope>NUCLEOTIDE SEQUENCE [LARGE SCALE GENOMIC DNA]</scope>
    <source>
        <strain evidence="11 12">Palo Alto/Uganda</strain>
    </source>
</reference>
<evidence type="ECO:0000256" key="9">
    <source>
        <dbReference type="ARBA" id="ARBA00032406"/>
    </source>
</evidence>
<dbReference type="AlphaFoldDB" id="W4IXB3"/>
<dbReference type="OMA" id="NMPQTAV"/>
<dbReference type="GO" id="GO:0006099">
    <property type="term" value="P:tricarboxylic acid cycle"/>
    <property type="evidence" value="ECO:0007669"/>
    <property type="project" value="UniProtKB-KW"/>
</dbReference>
<keyword evidence="8" id="KW-0012">Acyltransferase</keyword>
<reference evidence="11 12" key="2">
    <citation type="submission" date="2013-02" db="EMBL/GenBank/DDBJ databases">
        <title>The Genome Sequence of Plasmodium falciparum Palo Alto/Uganda.</title>
        <authorList>
            <consortium name="The Broad Institute Genome Sequencing Platform"/>
            <consortium name="The Broad Institute Genome Sequencing Center for Infectious Disease"/>
            <person name="Neafsey D."/>
            <person name="Cheeseman I."/>
            <person name="Volkman S."/>
            <person name="Adams J."/>
            <person name="Walker B."/>
            <person name="Young S.K."/>
            <person name="Zeng Q."/>
            <person name="Gargeya S."/>
            <person name="Fitzgerald M."/>
            <person name="Haas B."/>
            <person name="Abouelleil A."/>
            <person name="Alvarado L."/>
            <person name="Arachchi H.M."/>
            <person name="Berlin A.M."/>
            <person name="Chapman S.B."/>
            <person name="Dewar J."/>
            <person name="Goldberg J."/>
            <person name="Griggs A."/>
            <person name="Gujja S."/>
            <person name="Hansen M."/>
            <person name="Howarth C."/>
            <person name="Imamovic A."/>
            <person name="Larimer J."/>
            <person name="McCowan C."/>
            <person name="Murphy C."/>
            <person name="Neiman D."/>
            <person name="Pearson M."/>
            <person name="Priest M."/>
            <person name="Roberts A."/>
            <person name="Saif S."/>
            <person name="Shea T."/>
            <person name="Sisk P."/>
            <person name="Sykes S."/>
            <person name="Wortman J."/>
            <person name="Nusbaum C."/>
            <person name="Birren B."/>
        </authorList>
    </citation>
    <scope>NUCLEOTIDE SEQUENCE [LARGE SCALE GENOMIC DNA]</scope>
    <source>
        <strain evidence="11 12">Palo Alto/Uganda</strain>
    </source>
</reference>
<keyword evidence="6" id="KW-0808">Transferase</keyword>
<comment type="similarity">
    <text evidence="3">Belongs to the 2-oxoacid dehydrogenase family.</text>
</comment>
<comment type="cofactor">
    <cofactor evidence="1">
        <name>(R)-lipoate</name>
        <dbReference type="ChEBI" id="CHEBI:83088"/>
    </cofactor>
</comment>
<dbReference type="InterPro" id="IPR001078">
    <property type="entry name" value="2-oxoacid_DH_actylTfrase"/>
</dbReference>
<dbReference type="GO" id="GO:0033512">
    <property type="term" value="P:L-lysine catabolic process to acetyl-CoA via saccharopine"/>
    <property type="evidence" value="ECO:0007669"/>
    <property type="project" value="UniProtKB-UniPathway"/>
</dbReference>
<dbReference type="GO" id="GO:0045252">
    <property type="term" value="C:oxoglutarate dehydrogenase complex"/>
    <property type="evidence" value="ECO:0007669"/>
    <property type="project" value="InterPro"/>
</dbReference>
<evidence type="ECO:0000313" key="12">
    <source>
        <dbReference type="Proteomes" id="UP000019103"/>
    </source>
</evidence>
<dbReference type="Pfam" id="PF00198">
    <property type="entry name" value="2-oxoacid_dh"/>
    <property type="match status" value="1"/>
</dbReference>
<dbReference type="FunFam" id="3.30.559.10:FF:000007">
    <property type="entry name" value="Dihydrolipoamide acetyltransferase component of pyruvate dehydrogenase complex"/>
    <property type="match status" value="1"/>
</dbReference>
<dbReference type="InterPro" id="IPR000089">
    <property type="entry name" value="Biotin_lipoyl"/>
</dbReference>
<evidence type="ECO:0000256" key="7">
    <source>
        <dbReference type="ARBA" id="ARBA00022823"/>
    </source>
</evidence>
<dbReference type="Gene3D" id="3.30.559.10">
    <property type="entry name" value="Chloramphenicol acetyltransferase-like domain"/>
    <property type="match status" value="1"/>
</dbReference>
<dbReference type="Proteomes" id="UP000019103">
    <property type="component" value="Unassembled WGS sequence"/>
</dbReference>
<dbReference type="GO" id="GO:0005739">
    <property type="term" value="C:mitochondrion"/>
    <property type="evidence" value="ECO:0007669"/>
    <property type="project" value="TreeGrafter"/>
</dbReference>
<dbReference type="PANTHER" id="PTHR43416:SF5">
    <property type="entry name" value="DIHYDROLIPOYLLYSINE-RESIDUE SUCCINYLTRANSFERASE COMPONENT OF 2-OXOGLUTARATE DEHYDROGENASE COMPLEX, MITOCHONDRIAL"/>
    <property type="match status" value="1"/>
</dbReference>
<proteinExistence type="inferred from homology"/>